<evidence type="ECO:0000313" key="3">
    <source>
        <dbReference type="Proteomes" id="UP000193642"/>
    </source>
</evidence>
<evidence type="ECO:0000313" key="2">
    <source>
        <dbReference type="EMBL" id="ORY46775.1"/>
    </source>
</evidence>
<keyword evidence="1" id="KW-0472">Membrane</keyword>
<feature type="transmembrane region" description="Helical" evidence="1">
    <location>
        <begin position="45"/>
        <end position="63"/>
    </location>
</feature>
<evidence type="ECO:0008006" key="4">
    <source>
        <dbReference type="Google" id="ProtNLM"/>
    </source>
</evidence>
<proteinExistence type="predicted"/>
<reference evidence="2 3" key="1">
    <citation type="submission" date="2016-07" db="EMBL/GenBank/DDBJ databases">
        <title>Pervasive Adenine N6-methylation of Active Genes in Fungi.</title>
        <authorList>
            <consortium name="DOE Joint Genome Institute"/>
            <person name="Mondo S.J."/>
            <person name="Dannebaum R.O."/>
            <person name="Kuo R.C."/>
            <person name="Labutti K."/>
            <person name="Haridas S."/>
            <person name="Kuo A."/>
            <person name="Salamov A."/>
            <person name="Ahrendt S.R."/>
            <person name="Lipzen A."/>
            <person name="Sullivan W."/>
            <person name="Andreopoulos W.B."/>
            <person name="Clum A."/>
            <person name="Lindquist E."/>
            <person name="Daum C."/>
            <person name="Ramamoorthy G.K."/>
            <person name="Gryganskyi A."/>
            <person name="Culley D."/>
            <person name="Magnuson J.K."/>
            <person name="James T.Y."/>
            <person name="O'Malley M.A."/>
            <person name="Stajich J.E."/>
            <person name="Spatafora J.W."/>
            <person name="Visel A."/>
            <person name="Grigoriev I.V."/>
        </authorList>
    </citation>
    <scope>NUCLEOTIDE SEQUENCE [LARGE SCALE GENOMIC DNA]</scope>
    <source>
        <strain evidence="2 3">JEL800</strain>
    </source>
</reference>
<keyword evidence="3" id="KW-1185">Reference proteome</keyword>
<gene>
    <name evidence="2" type="ORF">BCR33DRAFT_109750</name>
</gene>
<keyword evidence="1" id="KW-0812">Transmembrane</keyword>
<keyword evidence="1" id="KW-1133">Transmembrane helix</keyword>
<feature type="transmembrane region" description="Helical" evidence="1">
    <location>
        <begin position="12"/>
        <end position="33"/>
    </location>
</feature>
<organism evidence="2 3">
    <name type="scientific">Rhizoclosmatium globosum</name>
    <dbReference type="NCBI Taxonomy" id="329046"/>
    <lineage>
        <taxon>Eukaryota</taxon>
        <taxon>Fungi</taxon>
        <taxon>Fungi incertae sedis</taxon>
        <taxon>Chytridiomycota</taxon>
        <taxon>Chytridiomycota incertae sedis</taxon>
        <taxon>Chytridiomycetes</taxon>
        <taxon>Chytridiales</taxon>
        <taxon>Chytriomycetaceae</taxon>
        <taxon>Rhizoclosmatium</taxon>
    </lineage>
</organism>
<name>A0A1Y2CKB4_9FUNG</name>
<dbReference type="EMBL" id="MCGO01000015">
    <property type="protein sequence ID" value="ORY46775.1"/>
    <property type="molecule type" value="Genomic_DNA"/>
</dbReference>
<accession>A0A1Y2CKB4</accession>
<evidence type="ECO:0000256" key="1">
    <source>
        <dbReference type="SAM" id="Phobius"/>
    </source>
</evidence>
<dbReference type="OrthoDB" id="2167228at2759"/>
<sequence length="308" mass="35070">MDPDSYLPHFSRFQYTMAVISTLSLVGLLLFIVYENDDTKNGFRLKFNSFHFLLMAIYGFLAANHFLLGYEASCQELNSFTKTVIYGIEEVCSYGVVYSFLLYSWLRGYDVLRKVGPGWIVKPYRVILILLPIFFTATVCLDIFIYWRIDIDMRLDKDDWIILWDYGLIIINGAVSVLFDTTMLIAFVVYLRRIGSEGESGDTRLKIIARFGVVTSLFAICTFGLDVVINTLNLDTFTYGLLYYLTITCLDIVAGLFLAMKVCLLWDKKVNGVVRISGIAINVKSEGGLTTLSPRTIFKTTVSERRES</sequence>
<feature type="transmembrane region" description="Helical" evidence="1">
    <location>
        <begin position="83"/>
        <end position="106"/>
    </location>
</feature>
<dbReference type="Proteomes" id="UP000193642">
    <property type="component" value="Unassembled WGS sequence"/>
</dbReference>
<comment type="caution">
    <text evidence="2">The sequence shown here is derived from an EMBL/GenBank/DDBJ whole genome shotgun (WGS) entry which is preliminary data.</text>
</comment>
<protein>
    <recommendedName>
        <fullName evidence="4">G-protein coupled receptors family 3 profile domain-containing protein</fullName>
    </recommendedName>
</protein>
<feature type="transmembrane region" description="Helical" evidence="1">
    <location>
        <begin position="126"/>
        <end position="149"/>
    </location>
</feature>
<feature type="transmembrane region" description="Helical" evidence="1">
    <location>
        <begin position="241"/>
        <end position="266"/>
    </location>
</feature>
<feature type="transmembrane region" description="Helical" evidence="1">
    <location>
        <begin position="211"/>
        <end position="229"/>
    </location>
</feature>
<dbReference type="AlphaFoldDB" id="A0A1Y2CKB4"/>
<feature type="transmembrane region" description="Helical" evidence="1">
    <location>
        <begin position="169"/>
        <end position="191"/>
    </location>
</feature>